<comment type="catalytic activity">
    <reaction evidence="3">
        <text>N-[(R)-4-phosphopantothenoyl]-L-cysteine + H(+) = (R)-4'-phosphopantetheine + CO2</text>
        <dbReference type="Rhea" id="RHEA:16793"/>
        <dbReference type="ChEBI" id="CHEBI:15378"/>
        <dbReference type="ChEBI" id="CHEBI:16526"/>
        <dbReference type="ChEBI" id="CHEBI:59458"/>
        <dbReference type="ChEBI" id="CHEBI:61723"/>
        <dbReference type="EC" id="4.1.1.36"/>
    </reaction>
</comment>
<feature type="region of interest" description="Phosphopantothenoylcysteine decarboxylase" evidence="3">
    <location>
        <begin position="1"/>
        <end position="248"/>
    </location>
</feature>
<organism evidence="6 7">
    <name type="scientific">Novosphingobium guangzhouense</name>
    <dbReference type="NCBI Taxonomy" id="1850347"/>
    <lineage>
        <taxon>Bacteria</taxon>
        <taxon>Pseudomonadati</taxon>
        <taxon>Pseudomonadota</taxon>
        <taxon>Alphaproteobacteria</taxon>
        <taxon>Sphingomonadales</taxon>
        <taxon>Sphingomonadaceae</taxon>
        <taxon>Novosphingobium</taxon>
    </lineage>
</organism>
<comment type="function">
    <text evidence="3">Catalyzes two sequential steps in the biosynthesis of coenzyme A. In the first step cysteine is conjugated to 4'-phosphopantothenate to form 4-phosphopantothenoylcysteine. In the second step the latter compound is decarboxylated to form 4'-phosphopantotheine.</text>
</comment>
<keyword evidence="3" id="KW-0460">Magnesium</keyword>
<feature type="domain" description="DNA/pantothenate metabolism flavoprotein C-terminal" evidence="5">
    <location>
        <begin position="245"/>
        <end position="452"/>
    </location>
</feature>
<protein>
    <recommendedName>
        <fullName evidence="3">Coenzyme A biosynthesis bifunctional protein CoaBC</fullName>
    </recommendedName>
    <alternativeName>
        <fullName evidence="3">DNA/pantothenate metabolism flavoprotein</fullName>
    </alternativeName>
    <alternativeName>
        <fullName evidence="3">Phosphopantothenoylcysteine synthetase/decarboxylase</fullName>
        <shortName evidence="3">PPCS-PPCDC</shortName>
    </alternativeName>
    <domain>
        <recommendedName>
            <fullName evidence="3">Phosphopantothenoylcysteine decarboxylase</fullName>
            <shortName evidence="3">PPC decarboxylase</shortName>
            <shortName evidence="3">PPC-DC</shortName>
            <ecNumber evidence="3">4.1.1.36</ecNumber>
        </recommendedName>
        <alternativeName>
            <fullName evidence="3">CoaC</fullName>
        </alternativeName>
    </domain>
    <domain>
        <recommendedName>
            <fullName evidence="3">Phosphopantothenate--cysteine ligase</fullName>
            <ecNumber evidence="3">6.3.2.5</ecNumber>
        </recommendedName>
        <alternativeName>
            <fullName evidence="3">CoaB</fullName>
        </alternativeName>
        <alternativeName>
            <fullName evidence="3">Phosphopantothenoylcysteine synthetase</fullName>
            <shortName evidence="3">PPC synthetase</shortName>
            <shortName evidence="3">PPC-S</shortName>
        </alternativeName>
    </domain>
</protein>
<keyword evidence="3" id="KW-0436">Ligase</keyword>
<dbReference type="RefSeq" id="WP_103097414.1">
    <property type="nucleotide sequence ID" value="NZ_LYMM01000048.1"/>
</dbReference>
<keyword evidence="3" id="KW-0511">Multifunctional enzyme</keyword>
<evidence type="ECO:0000256" key="2">
    <source>
        <dbReference type="ARBA" id="ARBA00023239"/>
    </source>
</evidence>
<dbReference type="GO" id="GO:0004632">
    <property type="term" value="F:phosphopantothenate--cysteine ligase activity"/>
    <property type="evidence" value="ECO:0007669"/>
    <property type="project" value="UniProtKB-UniRule"/>
</dbReference>
<keyword evidence="2 3" id="KW-0456">Lyase</keyword>
<feature type="binding site" evidence="3">
    <location>
        <begin position="364"/>
        <end position="367"/>
    </location>
    <ligand>
        <name>CTP</name>
        <dbReference type="ChEBI" id="CHEBI:37563"/>
    </ligand>
</feature>
<dbReference type="Pfam" id="PF04127">
    <property type="entry name" value="DFP"/>
    <property type="match status" value="1"/>
</dbReference>
<dbReference type="PANTHER" id="PTHR14359:SF6">
    <property type="entry name" value="PHOSPHOPANTOTHENOYLCYSTEINE DECARBOXYLASE"/>
    <property type="match status" value="1"/>
</dbReference>
<proteinExistence type="inferred from homology"/>
<dbReference type="SUPFAM" id="SSF52507">
    <property type="entry name" value="Homo-oligomeric flavin-containing Cys decarboxylases, HFCD"/>
    <property type="match status" value="1"/>
</dbReference>
<feature type="binding site" evidence="3">
    <location>
        <position position="346"/>
    </location>
    <ligand>
        <name>CTP</name>
        <dbReference type="ChEBI" id="CHEBI:37563"/>
    </ligand>
</feature>
<feature type="region of interest" description="Phosphopantothenate--cysteine ligase" evidence="3">
    <location>
        <begin position="249"/>
        <end position="456"/>
    </location>
</feature>
<dbReference type="GO" id="GO:0004633">
    <property type="term" value="F:phosphopantothenoylcysteine decarboxylase activity"/>
    <property type="evidence" value="ECO:0007669"/>
    <property type="project" value="UniProtKB-UniRule"/>
</dbReference>
<comment type="caution">
    <text evidence="3">Lacks conserved residue(s) required for the propagation of feature annotation.</text>
</comment>
<dbReference type="Proteomes" id="UP000236327">
    <property type="component" value="Unassembled WGS sequence"/>
</dbReference>
<dbReference type="EC" id="6.3.2.5" evidence="3"/>
<name>A0A2K2FXT0_9SPHN</name>
<dbReference type="SUPFAM" id="SSF102645">
    <property type="entry name" value="CoaB-like"/>
    <property type="match status" value="1"/>
</dbReference>
<feature type="binding site" evidence="3">
    <location>
        <position position="401"/>
    </location>
    <ligand>
        <name>CTP</name>
        <dbReference type="ChEBI" id="CHEBI:37563"/>
    </ligand>
</feature>
<comment type="cofactor">
    <cofactor evidence="3">
        <name>FMN</name>
        <dbReference type="ChEBI" id="CHEBI:58210"/>
    </cofactor>
    <text evidence="3">Binds 1 FMN per subunit.</text>
</comment>
<dbReference type="InterPro" id="IPR035929">
    <property type="entry name" value="CoaB-like_sf"/>
</dbReference>
<dbReference type="EMBL" id="LYMM01000048">
    <property type="protein sequence ID" value="PNU03573.1"/>
    <property type="molecule type" value="Genomic_DNA"/>
</dbReference>
<comment type="pathway">
    <text evidence="3">Cofactor biosynthesis; coenzyme A biosynthesis; CoA from (R)-pantothenate: step 3/5.</text>
</comment>
<keyword evidence="3" id="KW-0479">Metal-binding</keyword>
<feature type="binding site" evidence="3">
    <location>
        <position position="397"/>
    </location>
    <ligand>
        <name>CTP</name>
        <dbReference type="ChEBI" id="CHEBI:37563"/>
    </ligand>
</feature>
<keyword evidence="3" id="KW-0288">FMN</keyword>
<dbReference type="HAMAP" id="MF_02225">
    <property type="entry name" value="CoaBC"/>
    <property type="match status" value="1"/>
</dbReference>
<comment type="catalytic activity">
    <reaction evidence="3">
        <text>(R)-4'-phosphopantothenate + L-cysteine + CTP = N-[(R)-4-phosphopantothenoyl]-L-cysteine + CMP + diphosphate + H(+)</text>
        <dbReference type="Rhea" id="RHEA:19397"/>
        <dbReference type="ChEBI" id="CHEBI:10986"/>
        <dbReference type="ChEBI" id="CHEBI:15378"/>
        <dbReference type="ChEBI" id="CHEBI:33019"/>
        <dbReference type="ChEBI" id="CHEBI:35235"/>
        <dbReference type="ChEBI" id="CHEBI:37563"/>
        <dbReference type="ChEBI" id="CHEBI:59458"/>
        <dbReference type="ChEBI" id="CHEBI:60377"/>
        <dbReference type="EC" id="6.3.2.5"/>
    </reaction>
</comment>
<keyword evidence="3" id="KW-0285">Flavoprotein</keyword>
<comment type="pathway">
    <text evidence="3">Cofactor biosynthesis; coenzyme A biosynthesis; CoA from (R)-pantothenate: step 2/5.</text>
</comment>
<evidence type="ECO:0000313" key="6">
    <source>
        <dbReference type="EMBL" id="PNU03573.1"/>
    </source>
</evidence>
<dbReference type="Gene3D" id="3.40.50.10300">
    <property type="entry name" value="CoaB-like"/>
    <property type="match status" value="1"/>
</dbReference>
<dbReference type="PANTHER" id="PTHR14359">
    <property type="entry name" value="HOMO-OLIGOMERIC FLAVIN CONTAINING CYS DECARBOXYLASE FAMILY"/>
    <property type="match status" value="1"/>
</dbReference>
<dbReference type="InterPro" id="IPR036551">
    <property type="entry name" value="Flavin_trans-like"/>
</dbReference>
<sequence length="456" mass="47592">MNGPRILLIVGGGIAAYKACELVRIIRREGGSVTCVLTEGGTKFVTPMTLAALSENPVHTTLWDLKNEAEMGHIQLSRQADLVVVCPATADLLAKMAAGMADDLATTLLLATDKPVLAVPAMNVRMWLHAATQRNVQTLRDSGVEVMEPDEGAMACGEYGPGRLPDPSEIWHAIARCLGHGPEGVVTDDLGGLSAAMIPRGLRAVPAAADPASPLVTKGEARGAPSTDPNALELVPLGDDPLPLFGKHVLITAGPTHEPIDPVRYIANRSSGKQGFAIAAAAAQAGARVTLIAGPVHLPTPPGVERIDVESALEMAAAVDGALPADVAVMVAAVADWRVARSADQKLKKQGDDTVPPLELTENPDILAGLAHGLRRPPLVVGFAAETQDVIRYAQAKRIRKGADWIVANDVSGDVMGGDANTVHIVTADDVISLPEMPKGDVARVLVERIADALAE</sequence>
<reference evidence="6 7" key="1">
    <citation type="submission" date="2016-05" db="EMBL/GenBank/DDBJ databases">
        <title>Complete genome sequence of Novosphingobium guangzhouense SA925(T).</title>
        <authorList>
            <person name="Sha S."/>
        </authorList>
    </citation>
    <scope>NUCLEOTIDE SEQUENCE [LARGE SCALE GENOMIC DNA]</scope>
    <source>
        <strain evidence="6 7">SA925</strain>
    </source>
</reference>
<comment type="caution">
    <text evidence="6">The sequence shown here is derived from an EMBL/GenBank/DDBJ whole genome shotgun (WGS) entry which is preliminary data.</text>
</comment>
<evidence type="ECO:0000313" key="7">
    <source>
        <dbReference type="Proteomes" id="UP000236327"/>
    </source>
</evidence>
<dbReference type="InterPro" id="IPR005252">
    <property type="entry name" value="CoaBC"/>
</dbReference>
<evidence type="ECO:0000256" key="3">
    <source>
        <dbReference type="HAMAP-Rule" id="MF_02225"/>
    </source>
</evidence>
<dbReference type="Pfam" id="PF02441">
    <property type="entry name" value="Flavoprotein"/>
    <property type="match status" value="1"/>
</dbReference>
<gene>
    <name evidence="3" type="primary">coaBC</name>
    <name evidence="6" type="ORF">A8V01_23410</name>
</gene>
<dbReference type="InterPro" id="IPR007085">
    <property type="entry name" value="DNA/pantothenate-metab_flavo_C"/>
</dbReference>
<dbReference type="Gene3D" id="3.40.50.1950">
    <property type="entry name" value="Flavin prenyltransferase-like"/>
    <property type="match status" value="1"/>
</dbReference>
<comment type="similarity">
    <text evidence="3">In the C-terminal section; belongs to the PPC synthetase family.</text>
</comment>
<dbReference type="GO" id="GO:0010181">
    <property type="term" value="F:FMN binding"/>
    <property type="evidence" value="ECO:0007669"/>
    <property type="project" value="UniProtKB-UniRule"/>
</dbReference>
<accession>A0A2K2FXT0</accession>
<comment type="similarity">
    <text evidence="3">In the N-terminal section; belongs to the HFCD (homo-oligomeric flavin containing Cys decarboxylase) superfamily.</text>
</comment>
<keyword evidence="1 3" id="KW-0210">Decarboxylase</keyword>
<dbReference type="UniPathway" id="UPA00241">
    <property type="reaction ID" value="UER00353"/>
</dbReference>
<evidence type="ECO:0000259" key="4">
    <source>
        <dbReference type="Pfam" id="PF02441"/>
    </source>
</evidence>
<feature type="binding site" evidence="3">
    <location>
        <position position="383"/>
    </location>
    <ligand>
        <name>CTP</name>
        <dbReference type="ChEBI" id="CHEBI:37563"/>
    </ligand>
</feature>
<feature type="active site" description="Proton donor" evidence="3">
    <location>
        <position position="156"/>
    </location>
</feature>
<dbReference type="EC" id="4.1.1.36" evidence="3"/>
<dbReference type="GO" id="GO:0015937">
    <property type="term" value="P:coenzyme A biosynthetic process"/>
    <property type="evidence" value="ECO:0007669"/>
    <property type="project" value="UniProtKB-UniRule"/>
</dbReference>
<evidence type="ECO:0000259" key="5">
    <source>
        <dbReference type="Pfam" id="PF04127"/>
    </source>
</evidence>
<comment type="cofactor">
    <cofactor evidence="3">
        <name>Mg(2+)</name>
        <dbReference type="ChEBI" id="CHEBI:18420"/>
    </cofactor>
</comment>
<feature type="domain" description="Flavoprotein" evidence="4">
    <location>
        <begin position="5"/>
        <end position="175"/>
    </location>
</feature>
<keyword evidence="7" id="KW-1185">Reference proteome</keyword>
<dbReference type="GO" id="GO:0071513">
    <property type="term" value="C:phosphopantothenoylcysteine decarboxylase complex"/>
    <property type="evidence" value="ECO:0007669"/>
    <property type="project" value="TreeGrafter"/>
</dbReference>
<evidence type="ECO:0000256" key="1">
    <source>
        <dbReference type="ARBA" id="ARBA00022793"/>
    </source>
</evidence>
<feature type="binding site" evidence="3">
    <location>
        <position position="336"/>
    </location>
    <ligand>
        <name>CTP</name>
        <dbReference type="ChEBI" id="CHEBI:37563"/>
    </ligand>
</feature>
<dbReference type="GO" id="GO:0015941">
    <property type="term" value="P:pantothenate catabolic process"/>
    <property type="evidence" value="ECO:0007669"/>
    <property type="project" value="InterPro"/>
</dbReference>
<dbReference type="OrthoDB" id="9802554at2"/>
<dbReference type="GO" id="GO:0046872">
    <property type="term" value="F:metal ion binding"/>
    <property type="evidence" value="ECO:0007669"/>
    <property type="project" value="UniProtKB-KW"/>
</dbReference>
<dbReference type="InterPro" id="IPR003382">
    <property type="entry name" value="Flavoprotein"/>
</dbReference>
<dbReference type="AlphaFoldDB" id="A0A2K2FXT0"/>